<gene>
    <name evidence="2" type="ORF">A6J80_07140</name>
</gene>
<protein>
    <submittedName>
        <fullName evidence="2">Uroporphyrinogen-III synthase</fullName>
    </submittedName>
</protein>
<evidence type="ECO:0000259" key="1">
    <source>
        <dbReference type="Pfam" id="PF02602"/>
    </source>
</evidence>
<dbReference type="GO" id="GO:0004852">
    <property type="term" value="F:uroporphyrinogen-III synthase activity"/>
    <property type="evidence" value="ECO:0007669"/>
    <property type="project" value="InterPro"/>
</dbReference>
<accession>A0A1V0GQV2</accession>
<dbReference type="eggNOG" id="COG1587">
    <property type="taxonomic scope" value="Bacteria"/>
</dbReference>
<evidence type="ECO:0000313" key="3">
    <source>
        <dbReference type="Proteomes" id="UP000191257"/>
    </source>
</evidence>
<dbReference type="EMBL" id="CP020442">
    <property type="protein sequence ID" value="ARC36178.1"/>
    <property type="molecule type" value="Genomic_DNA"/>
</dbReference>
<dbReference type="Gene3D" id="3.40.50.10090">
    <property type="match status" value="1"/>
</dbReference>
<dbReference type="RefSeq" id="WP_028718957.1">
    <property type="nucleotide sequence ID" value="NZ_CAUQGX010000068.1"/>
</dbReference>
<dbReference type="KEGG" id="pye:A6J80_07140"/>
<dbReference type="GO" id="GO:0033014">
    <property type="term" value="P:tetrapyrrole biosynthetic process"/>
    <property type="evidence" value="ECO:0007669"/>
    <property type="project" value="InterPro"/>
</dbReference>
<dbReference type="STRING" id="147645.A6J80_07140"/>
<proteinExistence type="predicted"/>
<dbReference type="InterPro" id="IPR036108">
    <property type="entry name" value="4pyrrol_syn_uPrphyn_synt_sf"/>
</dbReference>
<sequence>MPPTILLTRPEAAARRFAAGLGPGGPPVVIAPLLRIVGVAHDAARLAQARGLVLTSAHAVPWAGPGRGRPAICVGPATACAARAAGFDVTEGPGDAAGMMPMLEGLGPGWLHPHGAHVARELPVPGMVVYDQQAQAPTPQALKLLAGAGPVILPLFSPRTARLAAAMARDARAPLWVAPISAAAAAAFDAPSARQALAPTPDGAGIRAALARLLAPEQSC</sequence>
<feature type="domain" description="Tetrapyrrole biosynthesis uroporphyrinogen III synthase" evidence="1">
    <location>
        <begin position="27"/>
        <end position="188"/>
    </location>
</feature>
<dbReference type="SUPFAM" id="SSF69618">
    <property type="entry name" value="HemD-like"/>
    <property type="match status" value="1"/>
</dbReference>
<dbReference type="AlphaFoldDB" id="A0A1V0GQV2"/>
<reference evidence="2" key="1">
    <citation type="submission" date="2017-12" db="EMBL/GenBank/DDBJ databases">
        <title>FDA dAtabase for Regulatory Grade micrObial Sequences (FDA-ARGOS): Supporting development and validation of Infectious Disease Dx tests.</title>
        <authorList>
            <person name="Campos J."/>
            <person name="Goldberg B."/>
            <person name="Tallon L."/>
            <person name="Sadzewicz L."/>
            <person name="Sengamalay N."/>
            <person name="Ott S."/>
            <person name="Godinez A."/>
            <person name="Nagaraj S."/>
            <person name="Vyas G."/>
            <person name="Aluvathingal J."/>
            <person name="Nadendla S."/>
            <person name="Geyer C."/>
            <person name="Nandy P."/>
            <person name="Hobson J."/>
            <person name="Sichtig H."/>
        </authorList>
    </citation>
    <scope>NUCLEOTIDE SEQUENCE</scope>
    <source>
        <strain evidence="2">FDAARGOS_252</strain>
    </source>
</reference>
<name>A0A1V0GQV2_9RHOB</name>
<dbReference type="Pfam" id="PF02602">
    <property type="entry name" value="HEM4"/>
    <property type="match status" value="1"/>
</dbReference>
<organism evidence="2 3">
    <name type="scientific">Paracoccus yeei</name>
    <dbReference type="NCBI Taxonomy" id="147645"/>
    <lineage>
        <taxon>Bacteria</taxon>
        <taxon>Pseudomonadati</taxon>
        <taxon>Pseudomonadota</taxon>
        <taxon>Alphaproteobacteria</taxon>
        <taxon>Rhodobacterales</taxon>
        <taxon>Paracoccaceae</taxon>
        <taxon>Paracoccus</taxon>
    </lineage>
</organism>
<dbReference type="Proteomes" id="UP000191257">
    <property type="component" value="Chromosome"/>
</dbReference>
<evidence type="ECO:0000313" key="2">
    <source>
        <dbReference type="EMBL" id="ARC36178.1"/>
    </source>
</evidence>
<keyword evidence="3" id="KW-1185">Reference proteome</keyword>
<dbReference type="InterPro" id="IPR003754">
    <property type="entry name" value="4pyrrol_synth_uPrphyn_synth"/>
</dbReference>